<dbReference type="PATRIC" id="fig|1230456.3.peg.192"/>
<keyword evidence="6" id="KW-1185">Reference proteome</keyword>
<dbReference type="GO" id="GO:0005829">
    <property type="term" value="C:cytosol"/>
    <property type="evidence" value="ECO:0007669"/>
    <property type="project" value="TreeGrafter"/>
</dbReference>
<dbReference type="STRING" id="1230456.C468_01035"/>
<proteinExistence type="predicted"/>
<feature type="domain" description="Hydantoinase A/oxoprolinase" evidence="2">
    <location>
        <begin position="196"/>
        <end position="484"/>
    </location>
</feature>
<dbReference type="InterPro" id="IPR045079">
    <property type="entry name" value="Oxoprolinase-like"/>
</dbReference>
<evidence type="ECO:0000259" key="3">
    <source>
        <dbReference type="Pfam" id="PF05378"/>
    </source>
</evidence>
<organism evidence="5 6">
    <name type="scientific">Halorubrum kocurii JCM 14978</name>
    <dbReference type="NCBI Taxonomy" id="1230456"/>
    <lineage>
        <taxon>Archaea</taxon>
        <taxon>Methanobacteriati</taxon>
        <taxon>Methanobacteriota</taxon>
        <taxon>Stenosarchaea group</taxon>
        <taxon>Halobacteria</taxon>
        <taxon>Halobacteriales</taxon>
        <taxon>Haloferacaceae</taxon>
        <taxon>Halorubrum</taxon>
    </lineage>
</organism>
<dbReference type="InterPro" id="IPR002821">
    <property type="entry name" value="Hydantoinase_A"/>
</dbReference>
<feature type="domain" description="Hydantoinase/oxoprolinase N-terminal" evidence="3">
    <location>
        <begin position="5"/>
        <end position="174"/>
    </location>
</feature>
<dbReference type="EMBL" id="AOJH01000006">
    <property type="protein sequence ID" value="EMA70076.1"/>
    <property type="molecule type" value="Genomic_DNA"/>
</dbReference>
<dbReference type="Proteomes" id="UP000011546">
    <property type="component" value="Unassembled WGS sequence"/>
</dbReference>
<dbReference type="Pfam" id="PF05378">
    <property type="entry name" value="Hydant_A_N"/>
    <property type="match status" value="1"/>
</dbReference>
<gene>
    <name evidence="5" type="ORF">C468_01035</name>
</gene>
<dbReference type="AlphaFoldDB" id="M0PJ39"/>
<dbReference type="Pfam" id="PF19278">
    <property type="entry name" value="Hydant_A_C"/>
    <property type="match status" value="1"/>
</dbReference>
<dbReference type="PANTHER" id="PTHR11365">
    <property type="entry name" value="5-OXOPROLINASE RELATED"/>
    <property type="match status" value="1"/>
</dbReference>
<evidence type="ECO:0000313" key="5">
    <source>
        <dbReference type="EMBL" id="EMA70076.1"/>
    </source>
</evidence>
<dbReference type="GO" id="GO:0006749">
    <property type="term" value="P:glutathione metabolic process"/>
    <property type="evidence" value="ECO:0007669"/>
    <property type="project" value="TreeGrafter"/>
</dbReference>
<feature type="region of interest" description="Disordered" evidence="1">
    <location>
        <begin position="336"/>
        <end position="357"/>
    </location>
</feature>
<feature type="domain" description="Acetophenone carboxylase-like C-terminal" evidence="4">
    <location>
        <begin position="497"/>
        <end position="673"/>
    </location>
</feature>
<protein>
    <submittedName>
        <fullName evidence="5">5-oxoprolinase</fullName>
    </submittedName>
</protein>
<dbReference type="PANTHER" id="PTHR11365:SF23">
    <property type="entry name" value="HYPOTHETICAL 5-OXOPROLINASE (EUROFUNG)-RELATED"/>
    <property type="match status" value="1"/>
</dbReference>
<dbReference type="InterPro" id="IPR049517">
    <property type="entry name" value="ACX-like_C"/>
</dbReference>
<dbReference type="InterPro" id="IPR008040">
    <property type="entry name" value="Hydant_A_N"/>
</dbReference>
<evidence type="ECO:0000256" key="1">
    <source>
        <dbReference type="SAM" id="MobiDB-lite"/>
    </source>
</evidence>
<comment type="caution">
    <text evidence="5">The sequence shown here is derived from an EMBL/GenBank/DDBJ whole genome shotgun (WGS) entry which is preliminary data.</text>
</comment>
<dbReference type="Pfam" id="PF01968">
    <property type="entry name" value="Hydantoinase_A"/>
    <property type="match status" value="1"/>
</dbReference>
<evidence type="ECO:0000313" key="6">
    <source>
        <dbReference type="Proteomes" id="UP000011546"/>
    </source>
</evidence>
<evidence type="ECO:0000259" key="2">
    <source>
        <dbReference type="Pfam" id="PF01968"/>
    </source>
</evidence>
<reference evidence="5 6" key="1">
    <citation type="journal article" date="2014" name="PLoS Genet.">
        <title>Phylogenetically driven sequencing of extremely halophilic archaea reveals strategies for static and dynamic osmo-response.</title>
        <authorList>
            <person name="Becker E.A."/>
            <person name="Seitzer P.M."/>
            <person name="Tritt A."/>
            <person name="Larsen D."/>
            <person name="Krusor M."/>
            <person name="Yao A.I."/>
            <person name="Wu D."/>
            <person name="Madern D."/>
            <person name="Eisen J.A."/>
            <person name="Darling A.E."/>
            <person name="Facciotti M.T."/>
        </authorList>
    </citation>
    <scope>NUCLEOTIDE SEQUENCE [LARGE SCALE GENOMIC DNA]</scope>
    <source>
        <strain evidence="5 6">JCM 14978</strain>
    </source>
</reference>
<sequence>MDDSGAVTIGKDLTTYPDLSEGIFDSLRDATEDLDLGLSELLANTDLFLHATSVGENALFEREGAETGLLATAGFEETLHATRGGYGRWSGLPFEQVKDIINTDKPEPLLPRTRIKGVSERAYRDRIVENIDDEEVLKSIDALVEDGVESVAACLLWSFSSPEHERRIKELLSERYPELYVTISSDVSPTMGEYERTSTTVLNAYLGPTAEEYLTNLRSTLSEYGFDGLLLLMFSHGGLVSREDAIERPVGLIESGPVGGLLGSQFVANRRGIDNVISTDMGGTTFKVGVIDDNRIEYADEPMVGRHHYQFPKRDIHSIAVAGGSIISLEEGTNVPQVGPESAGSDPGPACYGRGGDRPTVTDVDLIQGYFSPEYFLGGDKTMDPDHAYEVFDERVADPLGKPTEEAAADIYKLINSIIADLLRETTVEKGIDPRKFSLVAIGGAAGMHAASYARELDIPEVLVPYTASVNSALGLLSTDVTHEHLDVQGIKPPFDADQVNGVFDDLSATAREKLIDEGFDAEEVVLDRSISMHYQRQVHELLTPVKAEGRLTDEDVAATVDRFEDLYEQRYGQGSAYKEGGIEMTEFRVRGVGPLSTPELNEHPVSESNPERARLGTKEMHFEAAGGRIDGVLYDFEELTPGDEITEPGVILTPVTTIVVNPGDVAQMDRYKNIRISVQEGTNE</sequence>
<dbReference type="GO" id="GO:0017168">
    <property type="term" value="F:5-oxoprolinase (ATP-hydrolyzing) activity"/>
    <property type="evidence" value="ECO:0007669"/>
    <property type="project" value="TreeGrafter"/>
</dbReference>
<name>M0PJ39_9EURY</name>
<evidence type="ECO:0000259" key="4">
    <source>
        <dbReference type="Pfam" id="PF19278"/>
    </source>
</evidence>
<accession>M0PJ39</accession>